<proteinExistence type="predicted"/>
<keyword evidence="2" id="KW-1185">Reference proteome</keyword>
<gene>
    <name evidence="1" type="ORF">CBG49_14035</name>
</gene>
<accession>A0A1Z4BS27</accession>
<evidence type="ECO:0000313" key="1">
    <source>
        <dbReference type="EMBL" id="ASF44121.1"/>
    </source>
</evidence>
<name>A0A1Z4BS27_9FLAO</name>
<dbReference type="RefSeq" id="WP_088594970.1">
    <property type="nucleotide sequence ID" value="NZ_CP022022.1"/>
</dbReference>
<evidence type="ECO:0000313" key="2">
    <source>
        <dbReference type="Proteomes" id="UP000197007"/>
    </source>
</evidence>
<dbReference type="KEGG" id="capn:CBG49_14035"/>
<dbReference type="AlphaFoldDB" id="A0A1Z4BS27"/>
<protein>
    <submittedName>
        <fullName evidence="1">Uncharacterized protein</fullName>
    </submittedName>
</protein>
<sequence>MGLFNTLLSIAEFAYKNPELTRAGVKLVGDIIEYFTEVDHLDAETAENQLNYDFAEIIRENKVQGNYATLNIGLTDIVFRDNNETYLAKIDENQEIIFGEEVAYNTIDADLDSMLDEYDYLTLED</sequence>
<organism evidence="1 2">
    <name type="scientific">Capnocytophaga endodontalis</name>
    <dbReference type="NCBI Taxonomy" id="2708117"/>
    <lineage>
        <taxon>Bacteria</taxon>
        <taxon>Pseudomonadati</taxon>
        <taxon>Bacteroidota</taxon>
        <taxon>Flavobacteriia</taxon>
        <taxon>Flavobacteriales</taxon>
        <taxon>Flavobacteriaceae</taxon>
        <taxon>Capnocytophaga</taxon>
    </lineage>
</organism>
<dbReference type="Proteomes" id="UP000197007">
    <property type="component" value="Chromosome"/>
</dbReference>
<dbReference type="EMBL" id="CP022022">
    <property type="protein sequence ID" value="ASF44121.1"/>
    <property type="molecule type" value="Genomic_DNA"/>
</dbReference>
<reference evidence="2" key="1">
    <citation type="submission" date="2017-06" db="EMBL/GenBank/DDBJ databases">
        <title>Complete genome sequence of Capnocytophaga sp. KCOM 1579 (=ChDC OS43) isolated from a human refractory periapical abscess lesion.</title>
        <authorList>
            <person name="Kook J.-K."/>
            <person name="Park S.-N."/>
            <person name="Lim Y.K."/>
            <person name="Roh H."/>
        </authorList>
    </citation>
    <scope>NUCLEOTIDE SEQUENCE [LARGE SCALE GENOMIC DNA]</scope>
    <source>
        <strain evidence="2">ChDC OS43</strain>
    </source>
</reference>